<evidence type="ECO:0000256" key="3">
    <source>
        <dbReference type="SAM" id="SignalP"/>
    </source>
</evidence>
<name>A0A166YYR3_9GAMM</name>
<dbReference type="Gene3D" id="3.60.10.10">
    <property type="entry name" value="Endonuclease/exonuclease/phosphatase"/>
    <property type="match status" value="1"/>
</dbReference>
<dbReference type="Pfam" id="PF03372">
    <property type="entry name" value="Exo_endo_phos"/>
    <property type="match status" value="1"/>
</dbReference>
<dbReference type="GO" id="GO:0005576">
    <property type="term" value="C:extracellular region"/>
    <property type="evidence" value="ECO:0007669"/>
    <property type="project" value="InterPro"/>
</dbReference>
<dbReference type="GO" id="GO:0004767">
    <property type="term" value="F:sphingomyelin phosphodiesterase activity"/>
    <property type="evidence" value="ECO:0007669"/>
    <property type="project" value="InterPro"/>
</dbReference>
<sequence length="438" mass="49775">MKLQLLSFAAVMISTSALADSDIYLTNNSDQVLNISVEHTGSDTMKYGDEWSQHVTQLNPYETKMVLSFNRYYGAKSGHNYQFKTKVTTQSGDIVNLQQNMKGTWYGSTITHSAYGEDFNSGHFSDRNIHRYQSNIDLSDQSVEVAFKAKSTARYDDFYYTITPKQQDELPEPSPEQLKVMSYNIWALPVIASHISDRMALLPDYLKGYDALLLQEVFHAQRETFLQQISTEYPYQTRMLDKPGVNIYDGGVIIVSRYPIVNQTQYVFPDCSSTDCFADKGVNYAEIIKNGEAYHLFATHTASSDTDTARQHRQLQFKQIRNLATSLNIPQNETVVYGGDFNVNKLKFPGDYSNMLANLGASAPEYLGYTSSTFDPRVNSFARKAGDTVEYLDYIVVSEEYKAIESNSNEVKVPRSTHQSIWEHWDLSDHFPVKAVIK</sequence>
<keyword evidence="1 3" id="KW-0732">Signal</keyword>
<feature type="domain" description="Endonuclease/exonuclease/phosphatase" evidence="4">
    <location>
        <begin position="181"/>
        <end position="430"/>
    </location>
</feature>
<dbReference type="PANTHER" id="PTHR16320">
    <property type="entry name" value="SPHINGOMYELINASE FAMILY MEMBER"/>
    <property type="match status" value="1"/>
</dbReference>
<reference evidence="5 6" key="1">
    <citation type="submission" date="2013-07" db="EMBL/GenBank/DDBJ databases">
        <title>Comparative Genomic and Metabolomic Analysis of Twelve Strains of Pseudoalteromonas luteoviolacea.</title>
        <authorList>
            <person name="Vynne N.G."/>
            <person name="Mansson M."/>
            <person name="Gram L."/>
        </authorList>
    </citation>
    <scope>NUCLEOTIDE SEQUENCE [LARGE SCALE GENOMIC DNA]</scope>
    <source>
        <strain evidence="5 6">DSM 6061</strain>
    </source>
</reference>
<comment type="caution">
    <text evidence="5">The sequence shown here is derived from an EMBL/GenBank/DDBJ whole genome shotgun (WGS) entry which is preliminary data.</text>
</comment>
<keyword evidence="6" id="KW-1185">Reference proteome</keyword>
<organism evidence="5 6">
    <name type="scientific">Pseudoalteromonas luteoviolacea DSM 6061</name>
    <dbReference type="NCBI Taxonomy" id="1365250"/>
    <lineage>
        <taxon>Bacteria</taxon>
        <taxon>Pseudomonadati</taxon>
        <taxon>Pseudomonadota</taxon>
        <taxon>Gammaproteobacteria</taxon>
        <taxon>Alteromonadales</taxon>
        <taxon>Pseudoalteromonadaceae</taxon>
        <taxon>Pseudoalteromonas</taxon>
    </lineage>
</organism>
<dbReference type="AlphaFoldDB" id="A0A166YYR3"/>
<dbReference type="RefSeq" id="WP_063364695.1">
    <property type="nucleotide sequence ID" value="NZ_AQHB01000025.1"/>
</dbReference>
<protein>
    <recommendedName>
        <fullName evidence="4">Endonuclease/exonuclease/phosphatase domain-containing protein</fullName>
    </recommendedName>
</protein>
<accession>A0A166YYR3</accession>
<proteinExistence type="predicted"/>
<dbReference type="EMBL" id="AUYB01000078">
    <property type="protein sequence ID" value="KZN43639.1"/>
    <property type="molecule type" value="Genomic_DNA"/>
</dbReference>
<evidence type="ECO:0000256" key="2">
    <source>
        <dbReference type="ARBA" id="ARBA00022801"/>
    </source>
</evidence>
<dbReference type="InterPro" id="IPR017766">
    <property type="entry name" value="Sphingomyelinase/PLipase_C"/>
</dbReference>
<feature type="signal peptide" evidence="3">
    <location>
        <begin position="1"/>
        <end position="19"/>
    </location>
</feature>
<dbReference type="PATRIC" id="fig|1365250.3.peg.722"/>
<feature type="chain" id="PRO_5007882948" description="Endonuclease/exonuclease/phosphatase domain-containing protein" evidence="3">
    <location>
        <begin position="20"/>
        <end position="438"/>
    </location>
</feature>
<dbReference type="PANTHER" id="PTHR16320:SF23">
    <property type="entry name" value="SPHINGOMYELINASE C 1"/>
    <property type="match status" value="1"/>
</dbReference>
<dbReference type="InterPro" id="IPR038772">
    <property type="entry name" value="Sph/SMPD2-like"/>
</dbReference>
<evidence type="ECO:0000313" key="6">
    <source>
        <dbReference type="Proteomes" id="UP000076643"/>
    </source>
</evidence>
<evidence type="ECO:0000256" key="1">
    <source>
        <dbReference type="ARBA" id="ARBA00022729"/>
    </source>
</evidence>
<dbReference type="SUPFAM" id="SSF56219">
    <property type="entry name" value="DNase I-like"/>
    <property type="match status" value="1"/>
</dbReference>
<evidence type="ECO:0000313" key="5">
    <source>
        <dbReference type="EMBL" id="KZN43639.1"/>
    </source>
</evidence>
<dbReference type="InterPro" id="IPR036691">
    <property type="entry name" value="Endo/exonu/phosph_ase_sf"/>
</dbReference>
<dbReference type="InterPro" id="IPR005135">
    <property type="entry name" value="Endo/exonuclease/phosphatase"/>
</dbReference>
<keyword evidence="2" id="KW-0378">Hydrolase</keyword>
<gene>
    <name evidence="5" type="ORF">N475_08700</name>
</gene>
<dbReference type="Proteomes" id="UP000076643">
    <property type="component" value="Unassembled WGS sequence"/>
</dbReference>
<dbReference type="CDD" id="cd09078">
    <property type="entry name" value="nSMase"/>
    <property type="match status" value="1"/>
</dbReference>
<evidence type="ECO:0000259" key="4">
    <source>
        <dbReference type="Pfam" id="PF03372"/>
    </source>
</evidence>